<dbReference type="Gene3D" id="3.40.50.720">
    <property type="entry name" value="NAD(P)-binding Rossmann-like Domain"/>
    <property type="match status" value="1"/>
</dbReference>
<evidence type="ECO:0000313" key="2">
    <source>
        <dbReference type="WBParaSite" id="ACRNAN_scaffold4848.g29524.t1"/>
    </source>
</evidence>
<dbReference type="Pfam" id="PF13561">
    <property type="entry name" value="adh_short_C2"/>
    <property type="match status" value="1"/>
</dbReference>
<dbReference type="SUPFAM" id="SSF51735">
    <property type="entry name" value="NAD(P)-binding Rossmann-fold domains"/>
    <property type="match status" value="1"/>
</dbReference>
<dbReference type="WBParaSite" id="ACRNAN_scaffold4848.g29524.t1">
    <property type="protein sequence ID" value="ACRNAN_scaffold4848.g29524.t1"/>
    <property type="gene ID" value="ACRNAN_scaffold4848.g29524"/>
</dbReference>
<dbReference type="AlphaFoldDB" id="A0A914DZW2"/>
<sequence>MEFGVKMGMTQEQYDTMKKSSAETIVLMTRYAEPEEMAKTILFMATDTTYMTGAKIVADGGYVLFAPRPKLE</sequence>
<name>A0A914DZW2_9BILA</name>
<accession>A0A914DZW2</accession>
<organism evidence="1 2">
    <name type="scientific">Acrobeloides nanus</name>
    <dbReference type="NCBI Taxonomy" id="290746"/>
    <lineage>
        <taxon>Eukaryota</taxon>
        <taxon>Metazoa</taxon>
        <taxon>Ecdysozoa</taxon>
        <taxon>Nematoda</taxon>
        <taxon>Chromadorea</taxon>
        <taxon>Rhabditida</taxon>
        <taxon>Tylenchina</taxon>
        <taxon>Cephalobomorpha</taxon>
        <taxon>Cephaloboidea</taxon>
        <taxon>Cephalobidae</taxon>
        <taxon>Acrobeloides</taxon>
    </lineage>
</organism>
<reference evidence="2" key="1">
    <citation type="submission" date="2022-11" db="UniProtKB">
        <authorList>
            <consortium name="WormBaseParasite"/>
        </authorList>
    </citation>
    <scope>IDENTIFICATION</scope>
</reference>
<dbReference type="Proteomes" id="UP000887540">
    <property type="component" value="Unplaced"/>
</dbReference>
<dbReference type="InterPro" id="IPR002347">
    <property type="entry name" value="SDR_fam"/>
</dbReference>
<keyword evidence="1" id="KW-1185">Reference proteome</keyword>
<dbReference type="InterPro" id="IPR036291">
    <property type="entry name" value="NAD(P)-bd_dom_sf"/>
</dbReference>
<evidence type="ECO:0000313" key="1">
    <source>
        <dbReference type="Proteomes" id="UP000887540"/>
    </source>
</evidence>
<proteinExistence type="predicted"/>
<protein>
    <submittedName>
        <fullName evidence="2">Uncharacterized protein</fullName>
    </submittedName>
</protein>